<dbReference type="RefSeq" id="WP_205214548.1">
    <property type="nucleotide sequence ID" value="NZ_JAFFZP010000085.1"/>
</dbReference>
<dbReference type="Proteomes" id="UP000760472">
    <property type="component" value="Unassembled WGS sequence"/>
</dbReference>
<dbReference type="EMBL" id="JAFFZP010000085">
    <property type="protein sequence ID" value="MBN0989912.1"/>
    <property type="molecule type" value="Genomic_DNA"/>
</dbReference>
<sequence>MNATRIMIIGGPGAGKSRLAHRLSRILDIAAYCVDEAVHDQKGELRTNTEIDRTVRSWASKNQWIIEGGNSRTYSDRASRATVLVLMKPPRWLRVYRVAIRDKLNFSLLYWSFKYDDIFGIKDEAIFNSVGKDIATYMIRTNKDVDNLLKILGNKVITSSCD</sequence>
<dbReference type="InterPro" id="IPR052922">
    <property type="entry name" value="Cytidylate_Kinase-2"/>
</dbReference>
<gene>
    <name evidence="1" type="ORF">JW498_21385</name>
</gene>
<dbReference type="PANTHER" id="PTHR37816">
    <property type="entry name" value="YALI0E33011P"/>
    <property type="match status" value="1"/>
</dbReference>
<dbReference type="PANTHER" id="PTHR37816:SF2">
    <property type="entry name" value="DNA TOPOLOGY MODULATION PROTEIN FLAR-RELATED PROTEIN"/>
    <property type="match status" value="1"/>
</dbReference>
<dbReference type="Gene3D" id="3.40.50.300">
    <property type="entry name" value="P-loop containing nucleotide triphosphate hydrolases"/>
    <property type="match status" value="1"/>
</dbReference>
<evidence type="ECO:0000313" key="2">
    <source>
        <dbReference type="Proteomes" id="UP000760472"/>
    </source>
</evidence>
<organism evidence="1 2">
    <name type="scientific">Amphritea pacifica</name>
    <dbReference type="NCBI Taxonomy" id="2811233"/>
    <lineage>
        <taxon>Bacteria</taxon>
        <taxon>Pseudomonadati</taxon>
        <taxon>Pseudomonadota</taxon>
        <taxon>Gammaproteobacteria</taxon>
        <taxon>Oceanospirillales</taxon>
        <taxon>Oceanospirillaceae</taxon>
        <taxon>Amphritea</taxon>
    </lineage>
</organism>
<evidence type="ECO:0008006" key="3">
    <source>
        <dbReference type="Google" id="ProtNLM"/>
    </source>
</evidence>
<protein>
    <recommendedName>
        <fullName evidence="3">DNA topology modulation protein FlaR</fullName>
    </recommendedName>
</protein>
<comment type="caution">
    <text evidence="1">The sequence shown here is derived from an EMBL/GenBank/DDBJ whole genome shotgun (WGS) entry which is preliminary data.</text>
</comment>
<evidence type="ECO:0000313" key="1">
    <source>
        <dbReference type="EMBL" id="MBN0989912.1"/>
    </source>
</evidence>
<name>A0ABS2WDU9_9GAMM</name>
<reference evidence="1 2" key="1">
    <citation type="submission" date="2021-02" db="EMBL/GenBank/DDBJ databases">
        <title>A novel species of genus Amphritea isolated from a fishpond in China.</title>
        <authorList>
            <person name="Lu H."/>
        </authorList>
    </citation>
    <scope>NUCLEOTIDE SEQUENCE [LARGE SCALE GENOMIC DNA]</scope>
    <source>
        <strain evidence="1 2">RP18W</strain>
    </source>
</reference>
<dbReference type="SUPFAM" id="SSF52540">
    <property type="entry name" value="P-loop containing nucleoside triphosphate hydrolases"/>
    <property type="match status" value="1"/>
</dbReference>
<proteinExistence type="predicted"/>
<accession>A0ABS2WDU9</accession>
<dbReference type="InterPro" id="IPR027417">
    <property type="entry name" value="P-loop_NTPase"/>
</dbReference>
<keyword evidence="2" id="KW-1185">Reference proteome</keyword>